<evidence type="ECO:0000259" key="4">
    <source>
        <dbReference type="Pfam" id="PF01593"/>
    </source>
</evidence>
<proteinExistence type="predicted"/>
<evidence type="ECO:0000313" key="5">
    <source>
        <dbReference type="EMBL" id="GAA5158511.1"/>
    </source>
</evidence>
<dbReference type="PANTHER" id="PTHR10668">
    <property type="entry name" value="PHYTOENE DEHYDROGENASE"/>
    <property type="match status" value="1"/>
</dbReference>
<evidence type="ECO:0000256" key="3">
    <source>
        <dbReference type="ARBA" id="ARBA00040298"/>
    </source>
</evidence>
<dbReference type="InterPro" id="IPR002937">
    <property type="entry name" value="Amino_oxidase"/>
</dbReference>
<dbReference type="PANTHER" id="PTHR10668:SF103">
    <property type="entry name" value="PYRIDINE NUCLEOTIDE-DISULFIDE OXIDOREDUCTASE DOMAIN-CONTAINING PROTEIN 2"/>
    <property type="match status" value="1"/>
</dbReference>
<feature type="domain" description="Amine oxidase" evidence="4">
    <location>
        <begin position="15"/>
        <end position="356"/>
    </location>
</feature>
<comment type="function">
    <text evidence="1">Probable oxidoreductase that may play a role as regulator of mitochondrial function.</text>
</comment>
<comment type="subunit">
    <text evidence="2">Interacts with COX5B; this interaction may contribute to localize PYROXD2 to the inner face of the inner mitochondrial membrane.</text>
</comment>
<gene>
    <name evidence="5" type="ORF">GCM10023321_38390</name>
</gene>
<accession>A0ABP9QBX0</accession>
<dbReference type="RefSeq" id="WP_185059085.1">
    <property type="nucleotide sequence ID" value="NZ_BAABJP010000015.1"/>
</dbReference>
<evidence type="ECO:0000256" key="2">
    <source>
        <dbReference type="ARBA" id="ARBA00038825"/>
    </source>
</evidence>
<dbReference type="Gene3D" id="3.50.50.60">
    <property type="entry name" value="FAD/NAD(P)-binding domain"/>
    <property type="match status" value="2"/>
</dbReference>
<organism evidence="5 6">
    <name type="scientific">Pseudonocardia eucalypti</name>
    <dbReference type="NCBI Taxonomy" id="648755"/>
    <lineage>
        <taxon>Bacteria</taxon>
        <taxon>Bacillati</taxon>
        <taxon>Actinomycetota</taxon>
        <taxon>Actinomycetes</taxon>
        <taxon>Pseudonocardiales</taxon>
        <taxon>Pseudonocardiaceae</taxon>
        <taxon>Pseudonocardia</taxon>
    </lineage>
</organism>
<dbReference type="Pfam" id="PF01593">
    <property type="entry name" value="Amino_oxidase"/>
    <property type="match status" value="1"/>
</dbReference>
<dbReference type="InterPro" id="IPR036188">
    <property type="entry name" value="FAD/NAD-bd_sf"/>
</dbReference>
<reference evidence="6" key="1">
    <citation type="journal article" date="2019" name="Int. J. Syst. Evol. Microbiol.">
        <title>The Global Catalogue of Microorganisms (GCM) 10K type strain sequencing project: providing services to taxonomists for standard genome sequencing and annotation.</title>
        <authorList>
            <consortium name="The Broad Institute Genomics Platform"/>
            <consortium name="The Broad Institute Genome Sequencing Center for Infectious Disease"/>
            <person name="Wu L."/>
            <person name="Ma J."/>
        </authorList>
    </citation>
    <scope>NUCLEOTIDE SEQUENCE [LARGE SCALE GENOMIC DNA]</scope>
    <source>
        <strain evidence="6">JCM 18303</strain>
    </source>
</reference>
<keyword evidence="6" id="KW-1185">Reference proteome</keyword>
<evidence type="ECO:0000313" key="6">
    <source>
        <dbReference type="Proteomes" id="UP001428817"/>
    </source>
</evidence>
<sequence length="518" mass="55252">MSATDVIVVGAGHNGLTAACYLARAGRSVLVVESAGRVGGMTSTNPVLAGAPEHRINEGAMDSSLWRTTRIPRELELHRFGLTEIEVDPPYAFLDQDGSSLCIHRDPRRTAEEIARFSRPDAAAYLDLANTLDAAMNVAVPFLNTNPVRPSPAGILRGAARSALRPGRLGPLAHFFSTSHAEFVEERFTDRRVRALLAALPCFAPMFADGTAWVLIYFGLIHRAGVGRFAGGTGAVTDALARCLASHGGRIRVNATVDGLVTRHGRVTGVRLDDGTELPARAVLTTNNVRIPLTEWLPEGALPKHLARRAAHIPTDSTGASSFKVDVALRGRVEVSAHRAGGVDLRTPALVWTTFEEHVQAWHDCARGRVPDPLPGVAILPAGADPSQAPAGQDTFWFWSGISPVRPTEPWSELAGPTAERVLATASKYLGGLAELEIDRQVMTPPDFERRFRAPDGNVYHVDPTATRFGPLRPAAGLAGYRSPVDGLFLSGGGTHPSAGICGVPGQQAAKAVLRTLR</sequence>
<dbReference type="EMBL" id="BAABJP010000015">
    <property type="protein sequence ID" value="GAA5158511.1"/>
    <property type="molecule type" value="Genomic_DNA"/>
</dbReference>
<dbReference type="SUPFAM" id="SSF51905">
    <property type="entry name" value="FAD/NAD(P)-binding domain"/>
    <property type="match status" value="1"/>
</dbReference>
<protein>
    <recommendedName>
        <fullName evidence="3">Pyridine nucleotide-disulfide oxidoreductase domain-containing protein 2</fullName>
    </recommendedName>
</protein>
<name>A0ABP9QBX0_9PSEU</name>
<dbReference type="Proteomes" id="UP001428817">
    <property type="component" value="Unassembled WGS sequence"/>
</dbReference>
<evidence type="ECO:0000256" key="1">
    <source>
        <dbReference type="ARBA" id="ARBA00037217"/>
    </source>
</evidence>
<comment type="caution">
    <text evidence="5">The sequence shown here is derived from an EMBL/GenBank/DDBJ whole genome shotgun (WGS) entry which is preliminary data.</text>
</comment>